<dbReference type="InterPro" id="IPR036396">
    <property type="entry name" value="Cyt_P450_sf"/>
</dbReference>
<dbReference type="Gene3D" id="1.10.630.10">
    <property type="entry name" value="Cytochrome P450"/>
    <property type="match status" value="1"/>
</dbReference>
<comment type="subcellular location">
    <subcellularLocation>
        <location evidence="2">Membrane</location>
    </subcellularLocation>
</comment>
<dbReference type="InterPro" id="IPR002401">
    <property type="entry name" value="Cyt_P450_E_grp-I"/>
</dbReference>
<evidence type="ECO:0000256" key="8">
    <source>
        <dbReference type="ARBA" id="ARBA00023002"/>
    </source>
</evidence>
<evidence type="ECO:0000256" key="10">
    <source>
        <dbReference type="ARBA" id="ARBA00023033"/>
    </source>
</evidence>
<protein>
    <recommendedName>
        <fullName evidence="16">Cytochrome P450</fullName>
    </recommendedName>
</protein>
<reference evidence="14 15" key="1">
    <citation type="submission" date="2023-10" db="EMBL/GenBank/DDBJ databases">
        <title>Draft genome sequence of Xylaria bambusicola isolate GMP-LS, the root and basal stem rot pathogen of sugarcane in Indonesia.</title>
        <authorList>
            <person name="Selvaraj P."/>
            <person name="Muralishankar V."/>
            <person name="Muruganantham S."/>
            <person name="Sp S."/>
            <person name="Haryani S."/>
            <person name="Lau K.J.X."/>
            <person name="Naqvi N.I."/>
        </authorList>
    </citation>
    <scope>NUCLEOTIDE SEQUENCE [LARGE SCALE GENOMIC DNA]</scope>
    <source>
        <strain evidence="14">GMP-LS</strain>
    </source>
</reference>
<gene>
    <name evidence="14" type="ORF">RRF57_007338</name>
</gene>
<dbReference type="GO" id="GO:0020037">
    <property type="term" value="F:heme binding"/>
    <property type="evidence" value="ECO:0007669"/>
    <property type="project" value="InterPro"/>
</dbReference>
<dbReference type="Pfam" id="PF00067">
    <property type="entry name" value="p450"/>
    <property type="match status" value="1"/>
</dbReference>
<name>A0AAN7V0F4_9PEZI</name>
<keyword evidence="5" id="KW-0812">Transmembrane</keyword>
<keyword evidence="15" id="KW-1185">Reference proteome</keyword>
<dbReference type="PANTHER" id="PTHR24305:SF210">
    <property type="entry name" value="CYTOCHROME P450 MONOOXYGENASE ASQL-RELATED"/>
    <property type="match status" value="1"/>
</dbReference>
<accession>A0AAN7V0F4</accession>
<evidence type="ECO:0000256" key="5">
    <source>
        <dbReference type="ARBA" id="ARBA00022692"/>
    </source>
</evidence>
<evidence type="ECO:0000256" key="13">
    <source>
        <dbReference type="RuleBase" id="RU000461"/>
    </source>
</evidence>
<evidence type="ECO:0000256" key="4">
    <source>
        <dbReference type="ARBA" id="ARBA00022617"/>
    </source>
</evidence>
<evidence type="ECO:0000256" key="11">
    <source>
        <dbReference type="ARBA" id="ARBA00023136"/>
    </source>
</evidence>
<evidence type="ECO:0000256" key="7">
    <source>
        <dbReference type="ARBA" id="ARBA00022989"/>
    </source>
</evidence>
<dbReference type="GO" id="GO:0016705">
    <property type="term" value="F:oxidoreductase activity, acting on paired donors, with incorporation or reduction of molecular oxygen"/>
    <property type="evidence" value="ECO:0007669"/>
    <property type="project" value="InterPro"/>
</dbReference>
<evidence type="ECO:0000313" key="14">
    <source>
        <dbReference type="EMBL" id="KAK5631624.1"/>
    </source>
</evidence>
<feature type="binding site" description="axial binding residue" evidence="12">
    <location>
        <position position="463"/>
    </location>
    <ligand>
        <name>heme</name>
        <dbReference type="ChEBI" id="CHEBI:30413"/>
    </ligand>
    <ligandPart>
        <name>Fe</name>
        <dbReference type="ChEBI" id="CHEBI:18248"/>
    </ligandPart>
</feature>
<dbReference type="InterPro" id="IPR050121">
    <property type="entry name" value="Cytochrome_P450_monoxygenase"/>
</dbReference>
<evidence type="ECO:0000256" key="6">
    <source>
        <dbReference type="ARBA" id="ARBA00022723"/>
    </source>
</evidence>
<dbReference type="GO" id="GO:0016020">
    <property type="term" value="C:membrane"/>
    <property type="evidence" value="ECO:0007669"/>
    <property type="project" value="UniProtKB-SubCell"/>
</dbReference>
<dbReference type="InterPro" id="IPR001128">
    <property type="entry name" value="Cyt_P450"/>
</dbReference>
<keyword evidence="4 12" id="KW-0349">Heme</keyword>
<comment type="caution">
    <text evidence="14">The sequence shown here is derived from an EMBL/GenBank/DDBJ whole genome shotgun (WGS) entry which is preliminary data.</text>
</comment>
<dbReference type="AlphaFoldDB" id="A0AAN7V0F4"/>
<keyword evidence="8 13" id="KW-0560">Oxidoreductase</keyword>
<comment type="similarity">
    <text evidence="3 13">Belongs to the cytochrome P450 family.</text>
</comment>
<evidence type="ECO:0000256" key="9">
    <source>
        <dbReference type="ARBA" id="ARBA00023004"/>
    </source>
</evidence>
<dbReference type="PRINTS" id="PR00385">
    <property type="entry name" value="P450"/>
</dbReference>
<evidence type="ECO:0000256" key="12">
    <source>
        <dbReference type="PIRSR" id="PIRSR602401-1"/>
    </source>
</evidence>
<sequence>MLPSIAEMATDHSHSHASIIGLKDGSMDFGATFRWAVVTTLFLSTTYILGKGIYNLYFHPLANFPGPFWARASLFWRFWHTMGGRSHRAIEKQHKKYGLVFRVSPNELSFASVDSWKTIYGFPPPGQPHLVKGEFYDIYGAGFKTGCIGSERDPQQHAIKKKNLLAAFSTKALNAQETLVQQCWDQFVEKIGPLSRETPGGIDIVKWFEMATFDILGEMAFGEGFHCVETGKHHFWLDLILEHLLEISLVDNLRRFPFLATLGKWILPSLTVKVRNKHTGYSREKVQKRLNAENTRHDFLTNMVSKVKSGEVSREELTAHASTLIIAGGETTAHTLSSIIFYVLKTPGCKEKLMREIRDHYGSYEEIDATSALQLPYLQAVIQEALRIHPSGAQGFPRTSPGVLINGHYVPAGTEVYTSAWTVVHDPANFHDPYAFKPERWIDPACTDIKDASQPFSLGYRACIGRNFAFIEMALCLTKMAYKYDWELVDKDLDWEAASRCYIMWWKAPIMVRLTDRKGS</sequence>
<keyword evidence="11" id="KW-0472">Membrane</keyword>
<keyword evidence="9 12" id="KW-0408">Iron</keyword>
<comment type="cofactor">
    <cofactor evidence="1 12">
        <name>heme</name>
        <dbReference type="ChEBI" id="CHEBI:30413"/>
    </cofactor>
</comment>
<dbReference type="PANTHER" id="PTHR24305">
    <property type="entry name" value="CYTOCHROME P450"/>
    <property type="match status" value="1"/>
</dbReference>
<evidence type="ECO:0000313" key="15">
    <source>
        <dbReference type="Proteomes" id="UP001305414"/>
    </source>
</evidence>
<keyword evidence="6 12" id="KW-0479">Metal-binding</keyword>
<evidence type="ECO:0000256" key="1">
    <source>
        <dbReference type="ARBA" id="ARBA00001971"/>
    </source>
</evidence>
<dbReference type="PRINTS" id="PR00463">
    <property type="entry name" value="EP450I"/>
</dbReference>
<evidence type="ECO:0008006" key="16">
    <source>
        <dbReference type="Google" id="ProtNLM"/>
    </source>
</evidence>
<dbReference type="CDD" id="cd11058">
    <property type="entry name" value="CYP60B-like"/>
    <property type="match status" value="1"/>
</dbReference>
<dbReference type="FunFam" id="1.10.630.10:FF:000158">
    <property type="entry name" value="Cytochrome P450, putative (Eurofung)"/>
    <property type="match status" value="1"/>
</dbReference>
<dbReference type="PROSITE" id="PS00086">
    <property type="entry name" value="CYTOCHROME_P450"/>
    <property type="match status" value="1"/>
</dbReference>
<evidence type="ECO:0000256" key="3">
    <source>
        <dbReference type="ARBA" id="ARBA00010617"/>
    </source>
</evidence>
<organism evidence="14 15">
    <name type="scientific">Xylaria bambusicola</name>
    <dbReference type="NCBI Taxonomy" id="326684"/>
    <lineage>
        <taxon>Eukaryota</taxon>
        <taxon>Fungi</taxon>
        <taxon>Dikarya</taxon>
        <taxon>Ascomycota</taxon>
        <taxon>Pezizomycotina</taxon>
        <taxon>Sordariomycetes</taxon>
        <taxon>Xylariomycetidae</taxon>
        <taxon>Xylariales</taxon>
        <taxon>Xylariaceae</taxon>
        <taxon>Xylaria</taxon>
    </lineage>
</organism>
<keyword evidence="7" id="KW-1133">Transmembrane helix</keyword>
<proteinExistence type="inferred from homology"/>
<dbReference type="GO" id="GO:0004497">
    <property type="term" value="F:monooxygenase activity"/>
    <property type="evidence" value="ECO:0007669"/>
    <property type="project" value="UniProtKB-KW"/>
</dbReference>
<dbReference type="SUPFAM" id="SSF48264">
    <property type="entry name" value="Cytochrome P450"/>
    <property type="match status" value="1"/>
</dbReference>
<evidence type="ECO:0000256" key="2">
    <source>
        <dbReference type="ARBA" id="ARBA00004370"/>
    </source>
</evidence>
<dbReference type="Proteomes" id="UP001305414">
    <property type="component" value="Unassembled WGS sequence"/>
</dbReference>
<dbReference type="EMBL" id="JAWHQM010000020">
    <property type="protein sequence ID" value="KAK5631624.1"/>
    <property type="molecule type" value="Genomic_DNA"/>
</dbReference>
<dbReference type="GO" id="GO:0005506">
    <property type="term" value="F:iron ion binding"/>
    <property type="evidence" value="ECO:0007669"/>
    <property type="project" value="InterPro"/>
</dbReference>
<keyword evidence="10 13" id="KW-0503">Monooxygenase</keyword>
<dbReference type="InterPro" id="IPR017972">
    <property type="entry name" value="Cyt_P450_CS"/>
</dbReference>